<feature type="chain" id="PRO_5019225460" evidence="2">
    <location>
        <begin position="20"/>
        <end position="149"/>
    </location>
</feature>
<evidence type="ECO:0000256" key="1">
    <source>
        <dbReference type="SAM" id="MobiDB-lite"/>
    </source>
</evidence>
<accession>A0A3S9P083</accession>
<evidence type="ECO:0000256" key="2">
    <source>
        <dbReference type="SAM" id="SignalP"/>
    </source>
</evidence>
<evidence type="ECO:0000313" key="3">
    <source>
        <dbReference type="EMBL" id="AZQ61594.1"/>
    </source>
</evidence>
<feature type="signal peptide" evidence="2">
    <location>
        <begin position="1"/>
        <end position="19"/>
    </location>
</feature>
<proteinExistence type="predicted"/>
<keyword evidence="2" id="KW-0732">Signal</keyword>
<gene>
    <name evidence="3" type="ORF">EI427_04920</name>
</gene>
<dbReference type="RefSeq" id="WP_126612236.1">
    <property type="nucleotide sequence ID" value="NZ_CP034562.1"/>
</dbReference>
<reference evidence="3 4" key="1">
    <citation type="submission" date="2018-12" db="EMBL/GenBank/DDBJ databases">
        <title>Flammeovirga pectinis sp. nov., isolated from the gut of the Korean scallop, Patinopecten yessoensis.</title>
        <authorList>
            <person name="Bae J.-W."/>
            <person name="Jeong Y.-S."/>
            <person name="Kang W."/>
        </authorList>
    </citation>
    <scope>NUCLEOTIDE SEQUENCE [LARGE SCALE GENOMIC DNA]</scope>
    <source>
        <strain evidence="3 4">L12M1</strain>
    </source>
</reference>
<protein>
    <submittedName>
        <fullName evidence="3">Uncharacterized protein</fullName>
    </submittedName>
</protein>
<organism evidence="3 4">
    <name type="scientific">Flammeovirga pectinis</name>
    <dbReference type="NCBI Taxonomy" id="2494373"/>
    <lineage>
        <taxon>Bacteria</taxon>
        <taxon>Pseudomonadati</taxon>
        <taxon>Bacteroidota</taxon>
        <taxon>Cytophagia</taxon>
        <taxon>Cytophagales</taxon>
        <taxon>Flammeovirgaceae</taxon>
        <taxon>Flammeovirga</taxon>
    </lineage>
</organism>
<feature type="region of interest" description="Disordered" evidence="1">
    <location>
        <begin position="20"/>
        <end position="59"/>
    </location>
</feature>
<evidence type="ECO:0000313" key="4">
    <source>
        <dbReference type="Proteomes" id="UP000267268"/>
    </source>
</evidence>
<dbReference type="Proteomes" id="UP000267268">
    <property type="component" value="Chromosome 1"/>
</dbReference>
<sequence>MKVLLFTVIALLVVNFSNAQGKKKGHDKHHHHDHKHDKKKKPKKKKHHHDKHCHSHHHDYTNVVIDNPNEQAVTDAKTLGVSVGLNTSQKSGIEKAYLNFYLNLNKTTNLDEEQRNKKCKELEKKRDTEVQNVLKENQLSIYTNFIKSW</sequence>
<name>A0A3S9P083_9BACT</name>
<keyword evidence="4" id="KW-1185">Reference proteome</keyword>
<dbReference type="KEGG" id="fll:EI427_04920"/>
<dbReference type="AlphaFoldDB" id="A0A3S9P083"/>
<feature type="compositionally biased region" description="Basic residues" evidence="1">
    <location>
        <begin position="21"/>
        <end position="57"/>
    </location>
</feature>
<dbReference type="EMBL" id="CP034562">
    <property type="protein sequence ID" value="AZQ61594.1"/>
    <property type="molecule type" value="Genomic_DNA"/>
</dbReference>